<gene>
    <name evidence="3" type="ORF">rosmuc_02585</name>
</gene>
<evidence type="ECO:0000313" key="3">
    <source>
        <dbReference type="EMBL" id="KGM87846.1"/>
    </source>
</evidence>
<dbReference type="Proteomes" id="UP000030021">
    <property type="component" value="Unassembled WGS sequence"/>
</dbReference>
<dbReference type="GO" id="GO:0006417">
    <property type="term" value="P:regulation of translation"/>
    <property type="evidence" value="ECO:0007669"/>
    <property type="project" value="TreeGrafter"/>
</dbReference>
<dbReference type="InterPro" id="IPR051474">
    <property type="entry name" value="Anti-sigma-K/W_factor"/>
</dbReference>
<dbReference type="STRING" id="215743.ROSMUCSMR3_02863"/>
<dbReference type="InterPro" id="IPR018764">
    <property type="entry name" value="RskA_C"/>
</dbReference>
<protein>
    <recommendedName>
        <fullName evidence="2">Anti-sigma K factor RskA C-terminal domain-containing protein</fullName>
    </recommendedName>
</protein>
<sequence>MTDTLDDDDMLAAEYAIGLLTGEAFEAARARMASDPAFAARVVSWERQLAPLADLPPLAPPAGARAALLHRLFPEPARTPFWRRLGLWQALAGGAVAVAVALAVVDLGPIAPPQPGPLYAAEIASDIGDFRVVALVDKARDEVFLTRTAGAAPAGRILQVWAHGPDEPAQSVGLWPDGESVALALPPEIAAVRGTLTLGISEEPPGGSPTGRPSGRVFGTVDIPGVTGTQD</sequence>
<evidence type="ECO:0000259" key="2">
    <source>
        <dbReference type="Pfam" id="PF10099"/>
    </source>
</evidence>
<proteinExistence type="predicted"/>
<reference evidence="3 4" key="1">
    <citation type="submission" date="2013-01" db="EMBL/GenBank/DDBJ databases">
        <authorList>
            <person name="Fiebig A."/>
            <person name="Goeker M."/>
            <person name="Klenk H.-P.P."/>
        </authorList>
    </citation>
    <scope>NUCLEOTIDE SEQUENCE [LARGE SCALE GENOMIC DNA]</scope>
    <source>
        <strain evidence="3 4">DSM 17069</strain>
    </source>
</reference>
<dbReference type="PATRIC" id="fig|1288298.3.peg.2600"/>
<comment type="caution">
    <text evidence="3">The sequence shown here is derived from an EMBL/GenBank/DDBJ whole genome shotgun (WGS) entry which is preliminary data.</text>
</comment>
<feature type="domain" description="Anti-sigma K factor RskA C-terminal" evidence="2">
    <location>
        <begin position="95"/>
        <end position="217"/>
    </location>
</feature>
<dbReference type="AlphaFoldDB" id="A0A0A0HLS6"/>
<feature type="region of interest" description="Disordered" evidence="1">
    <location>
        <begin position="199"/>
        <end position="231"/>
    </location>
</feature>
<dbReference type="OrthoDB" id="9816387at2"/>
<dbReference type="EMBL" id="AONH01000013">
    <property type="protein sequence ID" value="KGM87846.1"/>
    <property type="molecule type" value="Genomic_DNA"/>
</dbReference>
<dbReference type="Pfam" id="PF10099">
    <property type="entry name" value="RskA_C"/>
    <property type="match status" value="1"/>
</dbReference>
<evidence type="ECO:0000313" key="4">
    <source>
        <dbReference type="Proteomes" id="UP000030021"/>
    </source>
</evidence>
<evidence type="ECO:0000256" key="1">
    <source>
        <dbReference type="SAM" id="MobiDB-lite"/>
    </source>
</evidence>
<dbReference type="HOGENOM" id="CLU_075065_2_0_5"/>
<dbReference type="eggNOG" id="COG5343">
    <property type="taxonomic scope" value="Bacteria"/>
</dbReference>
<dbReference type="GO" id="GO:0005886">
    <property type="term" value="C:plasma membrane"/>
    <property type="evidence" value="ECO:0007669"/>
    <property type="project" value="InterPro"/>
</dbReference>
<dbReference type="PANTHER" id="PTHR37461">
    <property type="entry name" value="ANTI-SIGMA-K FACTOR RSKA"/>
    <property type="match status" value="1"/>
</dbReference>
<dbReference type="GO" id="GO:0016989">
    <property type="term" value="F:sigma factor antagonist activity"/>
    <property type="evidence" value="ECO:0007669"/>
    <property type="project" value="TreeGrafter"/>
</dbReference>
<dbReference type="PANTHER" id="PTHR37461:SF1">
    <property type="entry name" value="ANTI-SIGMA-K FACTOR RSKA"/>
    <property type="match status" value="1"/>
</dbReference>
<dbReference type="RefSeq" id="WP_037273920.1">
    <property type="nucleotide sequence ID" value="NZ_KN293980.1"/>
</dbReference>
<accession>A0A0A0HLS6</accession>
<organism evidence="3 4">
    <name type="scientific">Roseovarius mucosus DSM 17069</name>
    <dbReference type="NCBI Taxonomy" id="1288298"/>
    <lineage>
        <taxon>Bacteria</taxon>
        <taxon>Pseudomonadati</taxon>
        <taxon>Pseudomonadota</taxon>
        <taxon>Alphaproteobacteria</taxon>
        <taxon>Rhodobacterales</taxon>
        <taxon>Roseobacteraceae</taxon>
        <taxon>Roseovarius</taxon>
    </lineage>
</organism>
<name>A0A0A0HLS6_9RHOB</name>